<dbReference type="Pfam" id="PF07821">
    <property type="entry name" value="Alpha-amyl_C2"/>
    <property type="match status" value="1"/>
</dbReference>
<dbReference type="SUPFAM" id="SSF57756">
    <property type="entry name" value="Retrovirus zinc finger-like domains"/>
    <property type="match status" value="1"/>
</dbReference>
<protein>
    <recommendedName>
        <fullName evidence="5">alpha-amylase</fullName>
        <ecNumber evidence="5">3.2.1.1</ecNumber>
    </recommendedName>
    <alternativeName>
        <fullName evidence="11">1,4-alpha-D-glucan glucanohydrolase</fullName>
    </alternativeName>
</protein>
<evidence type="ECO:0000256" key="6">
    <source>
        <dbReference type="ARBA" id="ARBA00022544"/>
    </source>
</evidence>
<keyword evidence="8" id="KW-0106">Calcium</keyword>
<evidence type="ECO:0000256" key="1">
    <source>
        <dbReference type="ARBA" id="ARBA00000548"/>
    </source>
</evidence>
<dbReference type="Gene3D" id="3.20.20.80">
    <property type="entry name" value="Glycosidases"/>
    <property type="match status" value="1"/>
</dbReference>
<evidence type="ECO:0000256" key="10">
    <source>
        <dbReference type="ARBA" id="ARBA00023295"/>
    </source>
</evidence>
<feature type="region of interest" description="Disordered" evidence="13">
    <location>
        <begin position="1"/>
        <end position="27"/>
    </location>
</feature>
<dbReference type="GO" id="GO:0003676">
    <property type="term" value="F:nucleic acid binding"/>
    <property type="evidence" value="ECO:0007669"/>
    <property type="project" value="InterPro"/>
</dbReference>
<dbReference type="InterPro" id="IPR013103">
    <property type="entry name" value="RVT_2"/>
</dbReference>
<dbReference type="EMBL" id="JAUUTY010000003">
    <property type="protein sequence ID" value="KAK1667810.1"/>
    <property type="molecule type" value="Genomic_DNA"/>
</dbReference>
<feature type="compositionally biased region" description="Low complexity" evidence="13">
    <location>
        <begin position="9"/>
        <end position="25"/>
    </location>
</feature>
<dbReference type="SUPFAM" id="SSF51011">
    <property type="entry name" value="Glycosyl hydrolase domain"/>
    <property type="match status" value="1"/>
</dbReference>
<evidence type="ECO:0000256" key="11">
    <source>
        <dbReference type="ARBA" id="ARBA00030238"/>
    </source>
</evidence>
<evidence type="ECO:0000256" key="8">
    <source>
        <dbReference type="ARBA" id="ARBA00022837"/>
    </source>
</evidence>
<keyword evidence="9" id="KW-0119">Carbohydrate metabolism</keyword>
<keyword evidence="6" id="KW-0309">Germination</keyword>
<evidence type="ECO:0000256" key="9">
    <source>
        <dbReference type="ARBA" id="ARBA00023277"/>
    </source>
</evidence>
<dbReference type="PRINTS" id="PR00110">
    <property type="entry name" value="ALPHAAMYLASE"/>
</dbReference>
<dbReference type="InterPro" id="IPR001878">
    <property type="entry name" value="Znf_CCHC"/>
</dbReference>
<keyword evidence="7" id="KW-0378">Hydrolase</keyword>
<gene>
    <name evidence="15" type="ORF">QYE76_055969</name>
</gene>
<dbReference type="SMART" id="SM00810">
    <property type="entry name" value="Alpha-amyl_C2"/>
    <property type="match status" value="1"/>
</dbReference>
<keyword evidence="16" id="KW-1185">Reference proteome</keyword>
<evidence type="ECO:0000256" key="13">
    <source>
        <dbReference type="SAM" id="MobiDB-lite"/>
    </source>
</evidence>
<dbReference type="AlphaFoldDB" id="A0AAD8WPZ2"/>
<dbReference type="InterPro" id="IPR036875">
    <property type="entry name" value="Znf_CCHC_sf"/>
</dbReference>
<dbReference type="Gene3D" id="2.60.40.1180">
    <property type="entry name" value="Golgi alpha-mannosidase II"/>
    <property type="match status" value="1"/>
</dbReference>
<comment type="catalytic activity">
    <reaction evidence="1">
        <text>Endohydrolysis of (1-&gt;4)-alpha-D-glucosidic linkages in polysaccharides containing three or more (1-&gt;4)-alpha-linked D-glucose units.</text>
        <dbReference type="EC" id="3.2.1.1"/>
    </reaction>
</comment>
<comment type="cofactor">
    <cofactor evidence="2">
        <name>Ca(2+)</name>
        <dbReference type="ChEBI" id="CHEBI:29108"/>
    </cofactor>
</comment>
<feature type="domain" description="CCHC-type" evidence="14">
    <location>
        <begin position="39"/>
        <end position="55"/>
    </location>
</feature>
<evidence type="ECO:0000256" key="7">
    <source>
        <dbReference type="ARBA" id="ARBA00022801"/>
    </source>
</evidence>
<name>A0AAD8WPZ2_LOLMU</name>
<evidence type="ECO:0000259" key="14">
    <source>
        <dbReference type="PROSITE" id="PS50158"/>
    </source>
</evidence>
<dbReference type="GO" id="GO:0004556">
    <property type="term" value="F:alpha-amylase activity"/>
    <property type="evidence" value="ECO:0007669"/>
    <property type="project" value="UniProtKB-UniRule"/>
</dbReference>
<comment type="subunit">
    <text evidence="4">Monomer.</text>
</comment>
<dbReference type="InterPro" id="IPR006046">
    <property type="entry name" value="Alpha_amylase"/>
</dbReference>
<evidence type="ECO:0000313" key="15">
    <source>
        <dbReference type="EMBL" id="KAK1667810.1"/>
    </source>
</evidence>
<evidence type="ECO:0000256" key="3">
    <source>
        <dbReference type="ARBA" id="ARBA00008061"/>
    </source>
</evidence>
<dbReference type="InterPro" id="IPR006047">
    <property type="entry name" value="GH13_cat_dom"/>
</dbReference>
<organism evidence="15 16">
    <name type="scientific">Lolium multiflorum</name>
    <name type="common">Italian ryegrass</name>
    <name type="synonym">Lolium perenne subsp. multiflorum</name>
    <dbReference type="NCBI Taxonomy" id="4521"/>
    <lineage>
        <taxon>Eukaryota</taxon>
        <taxon>Viridiplantae</taxon>
        <taxon>Streptophyta</taxon>
        <taxon>Embryophyta</taxon>
        <taxon>Tracheophyta</taxon>
        <taxon>Spermatophyta</taxon>
        <taxon>Magnoliopsida</taxon>
        <taxon>Liliopsida</taxon>
        <taxon>Poales</taxon>
        <taxon>Poaceae</taxon>
        <taxon>BOP clade</taxon>
        <taxon>Pooideae</taxon>
        <taxon>Poodae</taxon>
        <taxon>Poeae</taxon>
        <taxon>Poeae Chloroplast Group 2 (Poeae type)</taxon>
        <taxon>Loliodinae</taxon>
        <taxon>Loliinae</taxon>
        <taxon>Lolium</taxon>
    </lineage>
</organism>
<feature type="region of interest" description="Disordered" evidence="13">
    <location>
        <begin position="93"/>
        <end position="122"/>
    </location>
</feature>
<evidence type="ECO:0000256" key="4">
    <source>
        <dbReference type="ARBA" id="ARBA00011245"/>
    </source>
</evidence>
<dbReference type="SUPFAM" id="SSF51445">
    <property type="entry name" value="(Trans)glycosidases"/>
    <property type="match status" value="1"/>
</dbReference>
<keyword evidence="12" id="KW-0863">Zinc-finger</keyword>
<sequence>MVQKKSYSKNKGNNKPSFNKPMKTTTFKKKKMINKADLRCFTCGETGHFSKDYPERADRKKKARQVNTVTASNADGYDMHSIARISTEIIPESSTSNEYFEQSHENVTEKDDNEAPKRSKRRRIEKSFGDDFIVYLVDDTPTSIAEAYASPDADDWKEAVHNEMDSILSNGTWELSERPHGCKPVGCKWVFKKKLRPDGTIEKYKAWLVAKGYTQREGKDYFDTYSPVARLTTIRAFNWESSKQRGGWYNMMMGKVDDIAAAGVTHVWLPPPSHSVSSEGYMPGRLYDINASMYGKAAELKSLIGAFHGKGVQVIADIVINHRCADYKDKRGIYCIYEGGTSDSRLDWGPHMICRDDTTYSDGTGNLDTGADYDKAPDIDHLNARVQRELTAWLLWLKSDFGFDAWRLDFARGYSPEVAKVYIDGTSPSLAVAEIWDGMSTGGDGKPEYDQDAHRQRLVNWVDKVGGEASAGMVFDFTTKGILNAAVEGELWRLIDPLGKAPGVMGWWPAKAVTFVDNHDTGSTQAKWPFPSDKIMQGYAYILTHPGIPCIFYDHFFDSRFKNEIAELVAVRKRNGITATSALKILMHDGDAYVAEIDGKVVVKIGSRFDVGAVIPAGFVTSAHGNDYAVWEKAGAAATLHRS</sequence>
<dbReference type="InterPro" id="IPR012850">
    <property type="entry name" value="A-amylase_bs_C"/>
</dbReference>
<dbReference type="InterPro" id="IPR013780">
    <property type="entry name" value="Glyco_hydro_b"/>
</dbReference>
<keyword evidence="12" id="KW-0862">Zinc</keyword>
<feature type="compositionally biased region" description="Basic and acidic residues" evidence="13">
    <location>
        <begin position="101"/>
        <end position="117"/>
    </location>
</feature>
<dbReference type="Pfam" id="PF00098">
    <property type="entry name" value="zf-CCHC"/>
    <property type="match status" value="1"/>
</dbReference>
<evidence type="ECO:0000256" key="2">
    <source>
        <dbReference type="ARBA" id="ARBA00001913"/>
    </source>
</evidence>
<proteinExistence type="inferred from homology"/>
<keyword evidence="12" id="KW-0479">Metal-binding</keyword>
<evidence type="ECO:0000313" key="16">
    <source>
        <dbReference type="Proteomes" id="UP001231189"/>
    </source>
</evidence>
<evidence type="ECO:0000256" key="5">
    <source>
        <dbReference type="ARBA" id="ARBA00012595"/>
    </source>
</evidence>
<dbReference type="GO" id="GO:0005509">
    <property type="term" value="F:calcium ion binding"/>
    <property type="evidence" value="ECO:0007669"/>
    <property type="project" value="InterPro"/>
</dbReference>
<comment type="caution">
    <text evidence="15">The sequence shown here is derived from an EMBL/GenBank/DDBJ whole genome shotgun (WGS) entry which is preliminary data.</text>
</comment>
<comment type="similarity">
    <text evidence="3">Belongs to the glycosyl hydrolase 13 family.</text>
</comment>
<dbReference type="GO" id="GO:0008270">
    <property type="term" value="F:zinc ion binding"/>
    <property type="evidence" value="ECO:0007669"/>
    <property type="project" value="UniProtKB-KW"/>
</dbReference>
<reference evidence="15" key="1">
    <citation type="submission" date="2023-07" db="EMBL/GenBank/DDBJ databases">
        <title>A chromosome-level genome assembly of Lolium multiflorum.</title>
        <authorList>
            <person name="Chen Y."/>
            <person name="Copetti D."/>
            <person name="Kolliker R."/>
            <person name="Studer B."/>
        </authorList>
    </citation>
    <scope>NUCLEOTIDE SEQUENCE</scope>
    <source>
        <strain evidence="15">02402/16</strain>
        <tissue evidence="15">Leaf</tissue>
    </source>
</reference>
<dbReference type="Proteomes" id="UP001231189">
    <property type="component" value="Unassembled WGS sequence"/>
</dbReference>
<dbReference type="CDD" id="cd11314">
    <property type="entry name" value="AmyAc_arch_bac_plant_AmyA"/>
    <property type="match status" value="1"/>
</dbReference>
<evidence type="ECO:0000256" key="12">
    <source>
        <dbReference type="PROSITE-ProRule" id="PRU00047"/>
    </source>
</evidence>
<dbReference type="InterPro" id="IPR017853">
    <property type="entry name" value="GH"/>
</dbReference>
<dbReference type="EC" id="3.2.1.1" evidence="5"/>
<accession>A0AAD8WPZ2</accession>
<dbReference type="PANTHER" id="PTHR43447">
    <property type="entry name" value="ALPHA-AMYLASE"/>
    <property type="match status" value="1"/>
</dbReference>
<dbReference type="Pfam" id="PF07727">
    <property type="entry name" value="RVT_2"/>
    <property type="match status" value="1"/>
</dbReference>
<dbReference type="PROSITE" id="PS50158">
    <property type="entry name" value="ZF_CCHC"/>
    <property type="match status" value="1"/>
</dbReference>
<keyword evidence="10" id="KW-0326">Glycosidase</keyword>
<dbReference type="GO" id="GO:0005983">
    <property type="term" value="P:starch catabolic process"/>
    <property type="evidence" value="ECO:0007669"/>
    <property type="project" value="UniProtKB-ARBA"/>
</dbReference>
<dbReference type="Gene3D" id="4.10.60.10">
    <property type="entry name" value="Zinc finger, CCHC-type"/>
    <property type="match status" value="1"/>
</dbReference>
<dbReference type="SMART" id="SM00642">
    <property type="entry name" value="Aamy"/>
    <property type="match status" value="1"/>
</dbReference>